<dbReference type="InterPro" id="IPR017871">
    <property type="entry name" value="ABC_transporter-like_CS"/>
</dbReference>
<dbReference type="InterPro" id="IPR027417">
    <property type="entry name" value="P-loop_NTPase"/>
</dbReference>
<reference evidence="6 7" key="1">
    <citation type="submission" date="2017-07" db="EMBL/GenBank/DDBJ databases">
        <title>Draft whole genome sequences of clinical Proprionibacteriaceae strains.</title>
        <authorList>
            <person name="Bernier A.-M."/>
            <person name="Bernard K."/>
            <person name="Domingo M.-C."/>
        </authorList>
    </citation>
    <scope>NUCLEOTIDE SEQUENCE [LARGE SCALE GENOMIC DNA]</scope>
    <source>
        <strain evidence="6 7">NML 030167</strain>
    </source>
</reference>
<dbReference type="GO" id="GO:0016887">
    <property type="term" value="F:ATP hydrolysis activity"/>
    <property type="evidence" value="ECO:0007669"/>
    <property type="project" value="InterPro"/>
</dbReference>
<dbReference type="SUPFAM" id="SSF52540">
    <property type="entry name" value="P-loop containing nucleoside triphosphate hydrolases"/>
    <property type="match status" value="1"/>
</dbReference>
<dbReference type="InterPro" id="IPR003593">
    <property type="entry name" value="AAA+_ATPase"/>
</dbReference>
<evidence type="ECO:0000256" key="3">
    <source>
        <dbReference type="ARBA" id="ARBA00022741"/>
    </source>
</evidence>
<dbReference type="InterPro" id="IPR013563">
    <property type="entry name" value="Oligopep_ABC_C"/>
</dbReference>
<dbReference type="GO" id="GO:0055085">
    <property type="term" value="P:transmembrane transport"/>
    <property type="evidence" value="ECO:0007669"/>
    <property type="project" value="UniProtKB-ARBA"/>
</dbReference>
<gene>
    <name evidence="6" type="ORF">CGZ94_16650</name>
</gene>
<evidence type="ECO:0000256" key="4">
    <source>
        <dbReference type="ARBA" id="ARBA00022840"/>
    </source>
</evidence>
<dbReference type="AlphaFoldDB" id="A0A255G4A9"/>
<dbReference type="FunFam" id="3.40.50.300:FF:000016">
    <property type="entry name" value="Oligopeptide ABC transporter ATP-binding component"/>
    <property type="match status" value="1"/>
</dbReference>
<keyword evidence="4 6" id="KW-0067">ATP-binding</keyword>
<dbReference type="GO" id="GO:0005524">
    <property type="term" value="F:ATP binding"/>
    <property type="evidence" value="ECO:0007669"/>
    <property type="project" value="UniProtKB-KW"/>
</dbReference>
<feature type="domain" description="ABC transporter" evidence="5">
    <location>
        <begin position="7"/>
        <end position="253"/>
    </location>
</feature>
<dbReference type="Gene3D" id="3.40.50.300">
    <property type="entry name" value="P-loop containing nucleotide triphosphate hydrolases"/>
    <property type="match status" value="1"/>
</dbReference>
<dbReference type="PROSITE" id="PS50893">
    <property type="entry name" value="ABC_TRANSPORTER_2"/>
    <property type="match status" value="1"/>
</dbReference>
<dbReference type="PANTHER" id="PTHR43776:SF7">
    <property type="entry name" value="D,D-DIPEPTIDE TRANSPORT ATP-BINDING PROTEIN DDPF-RELATED"/>
    <property type="match status" value="1"/>
</dbReference>
<dbReference type="Pfam" id="PF08352">
    <property type="entry name" value="oligo_HPY"/>
    <property type="match status" value="1"/>
</dbReference>
<protein>
    <submittedName>
        <fullName evidence="6">Oligopeptide ABC transporter ATP-binding protein</fullName>
    </submittedName>
</protein>
<evidence type="ECO:0000313" key="7">
    <source>
        <dbReference type="Proteomes" id="UP000215896"/>
    </source>
</evidence>
<dbReference type="PROSITE" id="PS00211">
    <property type="entry name" value="ABC_TRANSPORTER_1"/>
    <property type="match status" value="1"/>
</dbReference>
<evidence type="ECO:0000259" key="5">
    <source>
        <dbReference type="PROSITE" id="PS50893"/>
    </source>
</evidence>
<name>A0A255G4A9_9ACTN</name>
<dbReference type="SMART" id="SM00382">
    <property type="entry name" value="AAA"/>
    <property type="match status" value="1"/>
</dbReference>
<accession>A0A255G4A9</accession>
<dbReference type="Proteomes" id="UP000215896">
    <property type="component" value="Unassembled WGS sequence"/>
</dbReference>
<dbReference type="Pfam" id="PF00005">
    <property type="entry name" value="ABC_tran"/>
    <property type="match status" value="1"/>
</dbReference>
<proteinExistence type="inferred from homology"/>
<evidence type="ECO:0000256" key="2">
    <source>
        <dbReference type="ARBA" id="ARBA00022448"/>
    </source>
</evidence>
<evidence type="ECO:0000313" key="6">
    <source>
        <dbReference type="EMBL" id="OYO10768.1"/>
    </source>
</evidence>
<dbReference type="InterPro" id="IPR003439">
    <property type="entry name" value="ABC_transporter-like_ATP-bd"/>
</dbReference>
<keyword evidence="3" id="KW-0547">Nucleotide-binding</keyword>
<dbReference type="PANTHER" id="PTHR43776">
    <property type="entry name" value="TRANSPORT ATP-BINDING PROTEIN"/>
    <property type="match status" value="1"/>
</dbReference>
<sequence>MQIQFPVRLGDLSVRQALRGRRERPVVHAVEDVNFTIAAGETLGLVGESGSGKSTIGNALMRLVEATSGEITLDGIDVRAASGTELRRVRRTVAMVFQDPLTSLDPRRTIRRALLDPLEIHGLHPGDRDARVRELMGLVGLPEGLLDRYPHQLSGGQRQRVCIGRALAVEPKLIILDEATASLDVSVQAQILNLLKRLQGELGLSYLFIAHDLAAVEYMSHEVLVLYLGRAMERATRGELYADPAHPYSSALLSAIPEVDPEAERNRARTVLVGDVPSPVNPPSGCVFRTRCPIAIDDCAAAIPDPVELSATHRAACIRINRR</sequence>
<dbReference type="GO" id="GO:0015833">
    <property type="term" value="P:peptide transport"/>
    <property type="evidence" value="ECO:0007669"/>
    <property type="project" value="InterPro"/>
</dbReference>
<organism evidence="6 7">
    <name type="scientific">Enemella evansiae</name>
    <dbReference type="NCBI Taxonomy" id="2016499"/>
    <lineage>
        <taxon>Bacteria</taxon>
        <taxon>Bacillati</taxon>
        <taxon>Actinomycetota</taxon>
        <taxon>Actinomycetes</taxon>
        <taxon>Propionibacteriales</taxon>
        <taxon>Propionibacteriaceae</taxon>
        <taxon>Enemella</taxon>
    </lineage>
</organism>
<dbReference type="EMBL" id="NMVO01000016">
    <property type="protein sequence ID" value="OYO10768.1"/>
    <property type="molecule type" value="Genomic_DNA"/>
</dbReference>
<dbReference type="OrthoDB" id="5357528at2"/>
<comment type="caution">
    <text evidence="6">The sequence shown here is derived from an EMBL/GenBank/DDBJ whole genome shotgun (WGS) entry which is preliminary data.</text>
</comment>
<comment type="similarity">
    <text evidence="1">Belongs to the ABC transporter superfamily.</text>
</comment>
<keyword evidence="2" id="KW-0813">Transport</keyword>
<dbReference type="CDD" id="cd03257">
    <property type="entry name" value="ABC_NikE_OppD_transporters"/>
    <property type="match status" value="1"/>
</dbReference>
<evidence type="ECO:0000256" key="1">
    <source>
        <dbReference type="ARBA" id="ARBA00005417"/>
    </source>
</evidence>
<dbReference type="InterPro" id="IPR050319">
    <property type="entry name" value="ABC_transp_ATP-bind"/>
</dbReference>
<keyword evidence="7" id="KW-1185">Reference proteome</keyword>
<dbReference type="NCBIfam" id="TIGR01727">
    <property type="entry name" value="oligo_HPY"/>
    <property type="match status" value="1"/>
</dbReference>